<evidence type="ECO:0000313" key="3">
    <source>
        <dbReference type="Proteomes" id="UP000000269"/>
    </source>
</evidence>
<feature type="transmembrane region" description="Helical" evidence="1">
    <location>
        <begin position="265"/>
        <end position="285"/>
    </location>
</feature>
<name>A8MLK0_ALKOO</name>
<dbReference type="Proteomes" id="UP000000269">
    <property type="component" value="Chromosome"/>
</dbReference>
<dbReference type="KEGG" id="aoe:Clos_0552"/>
<evidence type="ECO:0008006" key="4">
    <source>
        <dbReference type="Google" id="ProtNLM"/>
    </source>
</evidence>
<keyword evidence="3" id="KW-1185">Reference proteome</keyword>
<keyword evidence="1" id="KW-1133">Transmembrane helix</keyword>
<feature type="transmembrane region" description="Helical" evidence="1">
    <location>
        <begin position="31"/>
        <end position="55"/>
    </location>
</feature>
<feature type="transmembrane region" description="Helical" evidence="1">
    <location>
        <begin position="127"/>
        <end position="152"/>
    </location>
</feature>
<evidence type="ECO:0000256" key="1">
    <source>
        <dbReference type="SAM" id="Phobius"/>
    </source>
</evidence>
<evidence type="ECO:0000313" key="2">
    <source>
        <dbReference type="EMBL" id="ABW18114.1"/>
    </source>
</evidence>
<dbReference type="STRING" id="350688.Clos_0552"/>
<dbReference type="RefSeq" id="WP_012158428.1">
    <property type="nucleotide sequence ID" value="NC_009922.1"/>
</dbReference>
<dbReference type="EMBL" id="CP000853">
    <property type="protein sequence ID" value="ABW18114.1"/>
    <property type="molecule type" value="Genomic_DNA"/>
</dbReference>
<gene>
    <name evidence="2" type="ordered locus">Clos_0552</name>
</gene>
<proteinExistence type="predicted"/>
<protein>
    <recommendedName>
        <fullName evidence="4">Transporter</fullName>
    </recommendedName>
</protein>
<reference evidence="3" key="1">
    <citation type="submission" date="2007-10" db="EMBL/GenBank/DDBJ databases">
        <title>Complete genome of Alkaliphilus oremlandii OhILAs.</title>
        <authorList>
            <person name="Copeland A."/>
            <person name="Lucas S."/>
            <person name="Lapidus A."/>
            <person name="Barry K."/>
            <person name="Detter J.C."/>
            <person name="Glavina del Rio T."/>
            <person name="Hammon N."/>
            <person name="Israni S."/>
            <person name="Dalin E."/>
            <person name="Tice H."/>
            <person name="Pitluck S."/>
            <person name="Chain P."/>
            <person name="Malfatti S."/>
            <person name="Shin M."/>
            <person name="Vergez L."/>
            <person name="Schmutz J."/>
            <person name="Larimer F."/>
            <person name="Land M."/>
            <person name="Hauser L."/>
            <person name="Kyrpides N."/>
            <person name="Mikhailova N."/>
            <person name="Stolz J.F."/>
            <person name="Dawson A."/>
            <person name="Fisher E."/>
            <person name="Crable B."/>
            <person name="Perera E."/>
            <person name="Lisak J."/>
            <person name="Ranganathan M."/>
            <person name="Basu P."/>
            <person name="Richardson P."/>
        </authorList>
    </citation>
    <scope>NUCLEOTIDE SEQUENCE [LARGE SCALE GENOMIC DNA]</scope>
    <source>
        <strain evidence="3">OhILAs</strain>
    </source>
</reference>
<feature type="transmembrane region" description="Helical" evidence="1">
    <location>
        <begin position="6"/>
        <end position="24"/>
    </location>
</feature>
<dbReference type="HOGENOM" id="CLU_046665_1_0_9"/>
<organism evidence="2 3">
    <name type="scientific">Alkaliphilus oremlandii (strain OhILAs)</name>
    <name type="common">Clostridium oremlandii (strain OhILAs)</name>
    <dbReference type="NCBI Taxonomy" id="350688"/>
    <lineage>
        <taxon>Bacteria</taxon>
        <taxon>Bacillati</taxon>
        <taxon>Bacillota</taxon>
        <taxon>Clostridia</taxon>
        <taxon>Peptostreptococcales</taxon>
        <taxon>Natronincolaceae</taxon>
        <taxon>Alkaliphilus</taxon>
    </lineage>
</organism>
<feature type="transmembrane region" description="Helical" evidence="1">
    <location>
        <begin position="443"/>
        <end position="460"/>
    </location>
</feature>
<feature type="transmembrane region" description="Helical" evidence="1">
    <location>
        <begin position="188"/>
        <end position="207"/>
    </location>
</feature>
<feature type="transmembrane region" description="Helical" evidence="1">
    <location>
        <begin position="239"/>
        <end position="259"/>
    </location>
</feature>
<keyword evidence="1" id="KW-0472">Membrane</keyword>
<feature type="transmembrane region" description="Helical" evidence="1">
    <location>
        <begin position="411"/>
        <end position="431"/>
    </location>
</feature>
<dbReference type="eggNOG" id="COG1906">
    <property type="taxonomic scope" value="Bacteria"/>
</dbReference>
<sequence>MIELTLVHWVYVIVVLVVLGTMILRRDTLIPCILGIFIMGLAANQGIVGAIGGIFNSFVVAGIELIGIIFIISVIVSMSKLLEDLGANQLMVKPITKLIKTPNQAFWFIGMVMLLVSWFFWPSPATALVGAVLLPVGLKVGLPAIGAAVAINLFGHGLALSSDLVIQGALTITASTAGVAVTELSRKGLPLFAVMAVVTITTAYIMLKRDIKNGTLEVTNDLMDREHKEDRKTSPVARIAAYIVPLAFGMDILAMFLFGLTGGDATALIGGTAVLMLIVLCVLEYKSKALEHITNYIKSGFVFGIEIFGPIIPIAAFFYMGDLNSFVKVMGAGGLPATSQGILADLGTALASVAPMNRPTVAIMEMGISGLTGLDGSGFSGLSLSGAIAKVFGTAINGSVAVLAALGQIGAIWVGGGTIVPWSLIPAAAICNVSPMELARRNFIPVIVGLICTTIVAMFLI</sequence>
<feature type="transmembrane region" description="Helical" evidence="1">
    <location>
        <begin position="103"/>
        <end position="121"/>
    </location>
</feature>
<feature type="transmembrane region" description="Helical" evidence="1">
    <location>
        <begin position="61"/>
        <end position="82"/>
    </location>
</feature>
<accession>A8MLK0</accession>
<keyword evidence="1" id="KW-0812">Transmembrane</keyword>
<feature type="transmembrane region" description="Helical" evidence="1">
    <location>
        <begin position="297"/>
        <end position="320"/>
    </location>
</feature>
<dbReference type="AlphaFoldDB" id="A8MLK0"/>